<dbReference type="RefSeq" id="WP_138084794.1">
    <property type="nucleotide sequence ID" value="NZ_VAUV01000002.1"/>
</dbReference>
<feature type="domain" description="Putative beta-lactamase-inhibitor-like PepSY-like" evidence="2">
    <location>
        <begin position="101"/>
        <end position="155"/>
    </location>
</feature>
<sequence>MKTKFQYPFLAVSLTVLTAAFAGTAWADDDDLKLSQTPEAVQATVRDNLRGGKVDDIDRVQLEGRTMYKVEVDLPDRKGGDDDDLKLYIDADGKLLKSREDMAFSALPAAVQTAARNQGGEIEDVERVSANGTVSYEVEFDDPDLTIVFSESGEVMSRKSDD</sequence>
<dbReference type="AlphaFoldDB" id="A0A5R8KJK6"/>
<name>A0A5R8KJK6_9BACT</name>
<proteinExistence type="predicted"/>
<dbReference type="Pfam" id="PF11396">
    <property type="entry name" value="PepSY_like"/>
    <property type="match status" value="2"/>
</dbReference>
<feature type="domain" description="Putative beta-lactamase-inhibitor-like PepSY-like" evidence="2">
    <location>
        <begin position="31"/>
        <end position="97"/>
    </location>
</feature>
<dbReference type="EMBL" id="VAUV01000002">
    <property type="protein sequence ID" value="TLD72440.1"/>
    <property type="molecule type" value="Genomic_DNA"/>
</dbReference>
<keyword evidence="1" id="KW-0732">Signal</keyword>
<evidence type="ECO:0000256" key="1">
    <source>
        <dbReference type="SAM" id="SignalP"/>
    </source>
</evidence>
<dbReference type="SUPFAM" id="SSF160574">
    <property type="entry name" value="BT0923-like"/>
    <property type="match status" value="1"/>
</dbReference>
<keyword evidence="4" id="KW-1185">Reference proteome</keyword>
<comment type="caution">
    <text evidence="3">The sequence shown here is derived from an EMBL/GenBank/DDBJ whole genome shotgun (WGS) entry which is preliminary data.</text>
</comment>
<protein>
    <recommendedName>
        <fullName evidence="2">Putative beta-lactamase-inhibitor-like PepSY-like domain-containing protein</fullName>
    </recommendedName>
</protein>
<accession>A0A5R8KJK6</accession>
<evidence type="ECO:0000259" key="2">
    <source>
        <dbReference type="Pfam" id="PF11396"/>
    </source>
</evidence>
<reference evidence="3 4" key="1">
    <citation type="submission" date="2019-05" db="EMBL/GenBank/DDBJ databases">
        <title>Verrucobacter flavum gen. nov., sp. nov. a new member of the family Verrucomicrobiaceae.</title>
        <authorList>
            <person name="Szuroczki S."/>
            <person name="Abbaszade G."/>
            <person name="Szabo A."/>
            <person name="Felfoldi T."/>
            <person name="Schumann P."/>
            <person name="Boka K."/>
            <person name="Keki Z."/>
            <person name="Toumi M."/>
            <person name="Toth E."/>
        </authorList>
    </citation>
    <scope>NUCLEOTIDE SEQUENCE [LARGE SCALE GENOMIC DNA]</scope>
    <source>
        <strain evidence="3 4">MG-N-17</strain>
    </source>
</reference>
<dbReference type="Gene3D" id="3.10.450.360">
    <property type="match status" value="2"/>
</dbReference>
<dbReference type="Proteomes" id="UP000306196">
    <property type="component" value="Unassembled WGS sequence"/>
</dbReference>
<evidence type="ECO:0000313" key="4">
    <source>
        <dbReference type="Proteomes" id="UP000306196"/>
    </source>
</evidence>
<organism evidence="3 4">
    <name type="scientific">Phragmitibacter flavus</name>
    <dbReference type="NCBI Taxonomy" id="2576071"/>
    <lineage>
        <taxon>Bacteria</taxon>
        <taxon>Pseudomonadati</taxon>
        <taxon>Verrucomicrobiota</taxon>
        <taxon>Verrucomicrobiia</taxon>
        <taxon>Verrucomicrobiales</taxon>
        <taxon>Verrucomicrobiaceae</taxon>
        <taxon>Phragmitibacter</taxon>
    </lineage>
</organism>
<dbReference type="InterPro" id="IPR021533">
    <property type="entry name" value="PepSY-like"/>
</dbReference>
<gene>
    <name evidence="3" type="ORF">FEM03_03545</name>
</gene>
<feature type="chain" id="PRO_5024311224" description="Putative beta-lactamase-inhibitor-like PepSY-like domain-containing protein" evidence="1">
    <location>
        <begin position="28"/>
        <end position="162"/>
    </location>
</feature>
<evidence type="ECO:0000313" key="3">
    <source>
        <dbReference type="EMBL" id="TLD72440.1"/>
    </source>
</evidence>
<feature type="signal peptide" evidence="1">
    <location>
        <begin position="1"/>
        <end position="27"/>
    </location>
</feature>